<keyword evidence="11" id="KW-0997">Cell inner membrane</keyword>
<evidence type="ECO:0000256" key="2">
    <source>
        <dbReference type="ARBA" id="ARBA00022475"/>
    </source>
</evidence>
<organism evidence="12 13">
    <name type="scientific">Duganella callida</name>
    <dbReference type="NCBI Taxonomy" id="2561932"/>
    <lineage>
        <taxon>Bacteria</taxon>
        <taxon>Pseudomonadati</taxon>
        <taxon>Pseudomonadota</taxon>
        <taxon>Betaproteobacteria</taxon>
        <taxon>Burkholderiales</taxon>
        <taxon>Oxalobacteraceae</taxon>
        <taxon>Telluria group</taxon>
        <taxon>Duganella</taxon>
    </lineage>
</organism>
<feature type="transmembrane region" description="Helical" evidence="11">
    <location>
        <begin position="164"/>
        <end position="181"/>
    </location>
</feature>
<reference evidence="12 13" key="1">
    <citation type="submission" date="2019-03" db="EMBL/GenBank/DDBJ databases">
        <title>Draft Genome Sequence of Duganella callidus sp. nov., a Novel Duganella Species Isolated from Cultivated Soil.</title>
        <authorList>
            <person name="Raths R."/>
            <person name="Peta V."/>
            <person name="Bucking H."/>
        </authorList>
    </citation>
    <scope>NUCLEOTIDE SEQUENCE [LARGE SCALE GENOMIC DNA]</scope>
    <source>
        <strain evidence="12 13">DN04</strain>
    </source>
</reference>
<keyword evidence="13" id="KW-1185">Reference proteome</keyword>
<dbReference type="EMBL" id="SPVG01000093">
    <property type="protein sequence ID" value="TFW24862.1"/>
    <property type="molecule type" value="Genomic_DNA"/>
</dbReference>
<dbReference type="PANTHER" id="PTHR30474">
    <property type="entry name" value="CELL CYCLE PROTEIN"/>
    <property type="match status" value="1"/>
</dbReference>
<dbReference type="AlphaFoldDB" id="A0A4Y9SHV8"/>
<feature type="transmembrane region" description="Helical" evidence="11">
    <location>
        <begin position="139"/>
        <end position="158"/>
    </location>
</feature>
<evidence type="ECO:0000313" key="12">
    <source>
        <dbReference type="EMBL" id="TFW24862.1"/>
    </source>
</evidence>
<comment type="pathway">
    <text evidence="11">Cell wall biogenesis; peptidoglycan biosynthesis.</text>
</comment>
<keyword evidence="3 11" id="KW-0328">Glycosyltransferase</keyword>
<keyword evidence="7 11" id="KW-0573">Peptidoglycan synthesis</keyword>
<dbReference type="Proteomes" id="UP000297729">
    <property type="component" value="Unassembled WGS sequence"/>
</dbReference>
<comment type="catalytic activity">
    <reaction evidence="11">
        <text>[GlcNAc-(1-&gt;4)-Mur2Ac(oyl-L-Ala-gamma-D-Glu-L-Lys-D-Ala-D-Ala)](n)-di-trans,octa-cis-undecaprenyl diphosphate + beta-D-GlcNAc-(1-&gt;4)-Mur2Ac(oyl-L-Ala-gamma-D-Glu-L-Lys-D-Ala-D-Ala)-di-trans,octa-cis-undecaprenyl diphosphate = [GlcNAc-(1-&gt;4)-Mur2Ac(oyl-L-Ala-gamma-D-Glu-L-Lys-D-Ala-D-Ala)](n+1)-di-trans,octa-cis-undecaprenyl diphosphate + di-trans,octa-cis-undecaprenyl diphosphate + H(+)</text>
        <dbReference type="Rhea" id="RHEA:23708"/>
        <dbReference type="Rhea" id="RHEA-COMP:9602"/>
        <dbReference type="Rhea" id="RHEA-COMP:9603"/>
        <dbReference type="ChEBI" id="CHEBI:15378"/>
        <dbReference type="ChEBI" id="CHEBI:58405"/>
        <dbReference type="ChEBI" id="CHEBI:60033"/>
        <dbReference type="ChEBI" id="CHEBI:78435"/>
        <dbReference type="EC" id="2.4.99.28"/>
    </reaction>
</comment>
<dbReference type="EC" id="2.4.99.28" evidence="11"/>
<dbReference type="GO" id="GO:0005886">
    <property type="term" value="C:plasma membrane"/>
    <property type="evidence" value="ECO:0007669"/>
    <property type="project" value="UniProtKB-SubCell"/>
</dbReference>
<dbReference type="GO" id="GO:0051301">
    <property type="term" value="P:cell division"/>
    <property type="evidence" value="ECO:0007669"/>
    <property type="project" value="InterPro"/>
</dbReference>
<feature type="transmembrane region" description="Helical" evidence="11">
    <location>
        <begin position="20"/>
        <end position="42"/>
    </location>
</feature>
<dbReference type="GO" id="GO:0008360">
    <property type="term" value="P:regulation of cell shape"/>
    <property type="evidence" value="ECO:0007669"/>
    <property type="project" value="UniProtKB-KW"/>
</dbReference>
<dbReference type="UniPathway" id="UPA00219"/>
<keyword evidence="10 11" id="KW-0961">Cell wall biogenesis/degradation</keyword>
<comment type="function">
    <text evidence="11">Peptidoglycan polymerase that is essential for cell wall elongation.</text>
</comment>
<keyword evidence="8 11" id="KW-1133">Transmembrane helix</keyword>
<dbReference type="GO" id="GO:0015648">
    <property type="term" value="F:lipid-linked peptidoglycan transporter activity"/>
    <property type="evidence" value="ECO:0007669"/>
    <property type="project" value="TreeGrafter"/>
</dbReference>
<dbReference type="Pfam" id="PF01098">
    <property type="entry name" value="FTSW_RODA_SPOVE"/>
    <property type="match status" value="1"/>
</dbReference>
<feature type="transmembrane region" description="Helical" evidence="11">
    <location>
        <begin position="308"/>
        <end position="335"/>
    </location>
</feature>
<keyword evidence="4 11" id="KW-0808">Transferase</keyword>
<protein>
    <recommendedName>
        <fullName evidence="11">Peptidoglycan glycosyltransferase MrdB</fullName>
        <shortName evidence="11">PGT</shortName>
        <ecNumber evidence="11">2.4.99.28</ecNumber>
    </recommendedName>
    <alternativeName>
        <fullName evidence="11">Cell elongation protein RodA</fullName>
    </alternativeName>
    <alternativeName>
        <fullName evidence="11">Cell wall polymerase</fullName>
    </alternativeName>
    <alternativeName>
        <fullName evidence="11">Peptidoglycan polymerase</fullName>
        <shortName evidence="11">PG polymerase</shortName>
    </alternativeName>
</protein>
<comment type="similarity">
    <text evidence="11">Belongs to the SEDS family. MrdB/RodA subfamily.</text>
</comment>
<dbReference type="InterPro" id="IPR011923">
    <property type="entry name" value="RodA/MrdB"/>
</dbReference>
<feature type="transmembrane region" description="Helical" evidence="11">
    <location>
        <begin position="275"/>
        <end position="296"/>
    </location>
</feature>
<evidence type="ECO:0000256" key="7">
    <source>
        <dbReference type="ARBA" id="ARBA00022984"/>
    </source>
</evidence>
<dbReference type="InterPro" id="IPR018365">
    <property type="entry name" value="Cell_cycle_FtsW-rel_CS"/>
</dbReference>
<dbReference type="PROSITE" id="PS00428">
    <property type="entry name" value="FTSW_RODA_SPOVE"/>
    <property type="match status" value="1"/>
</dbReference>
<feature type="transmembrane region" description="Helical" evidence="11">
    <location>
        <begin position="188"/>
        <end position="206"/>
    </location>
</feature>
<proteinExistence type="inferred from homology"/>
<evidence type="ECO:0000256" key="11">
    <source>
        <dbReference type="HAMAP-Rule" id="MF_02079"/>
    </source>
</evidence>
<dbReference type="PANTHER" id="PTHR30474:SF1">
    <property type="entry name" value="PEPTIDOGLYCAN GLYCOSYLTRANSFERASE MRDB"/>
    <property type="match status" value="1"/>
</dbReference>
<keyword evidence="9 11" id="KW-0472">Membrane</keyword>
<evidence type="ECO:0000256" key="4">
    <source>
        <dbReference type="ARBA" id="ARBA00022679"/>
    </source>
</evidence>
<dbReference type="GO" id="GO:0071555">
    <property type="term" value="P:cell wall organization"/>
    <property type="evidence" value="ECO:0007669"/>
    <property type="project" value="UniProtKB-KW"/>
</dbReference>
<comment type="subcellular location">
    <subcellularLocation>
        <location evidence="11">Cell inner membrane</location>
        <topology evidence="11">Multi-pass membrane protein</topology>
    </subcellularLocation>
    <subcellularLocation>
        <location evidence="1">Membrane</location>
        <topology evidence="1">Multi-pass membrane protein</topology>
    </subcellularLocation>
</comment>
<dbReference type="OrthoDB" id="9768187at2"/>
<evidence type="ECO:0000256" key="5">
    <source>
        <dbReference type="ARBA" id="ARBA00022692"/>
    </source>
</evidence>
<feature type="transmembrane region" description="Helical" evidence="11">
    <location>
        <begin position="83"/>
        <end position="102"/>
    </location>
</feature>
<dbReference type="GO" id="GO:0009252">
    <property type="term" value="P:peptidoglycan biosynthetic process"/>
    <property type="evidence" value="ECO:0007669"/>
    <property type="project" value="UniProtKB-UniRule"/>
</dbReference>
<feature type="transmembrane region" description="Helical" evidence="11">
    <location>
        <begin position="54"/>
        <end position="71"/>
    </location>
</feature>
<evidence type="ECO:0000256" key="10">
    <source>
        <dbReference type="ARBA" id="ARBA00023316"/>
    </source>
</evidence>
<dbReference type="InterPro" id="IPR001182">
    <property type="entry name" value="FtsW/RodA"/>
</dbReference>
<evidence type="ECO:0000256" key="6">
    <source>
        <dbReference type="ARBA" id="ARBA00022960"/>
    </source>
</evidence>
<dbReference type="RefSeq" id="WP_135201425.1">
    <property type="nucleotide sequence ID" value="NZ_SPVG01000093.1"/>
</dbReference>
<comment type="caution">
    <text evidence="12">The sequence shown here is derived from an EMBL/GenBank/DDBJ whole genome shotgun (WGS) entry which is preliminary data.</text>
</comment>
<gene>
    <name evidence="11 12" type="primary">rodA</name>
    <name evidence="11" type="synonym">mrdB</name>
    <name evidence="12" type="ORF">E4L98_10060</name>
</gene>
<keyword evidence="5 11" id="KW-0812">Transmembrane</keyword>
<keyword evidence="6 11" id="KW-0133">Cell shape</keyword>
<evidence type="ECO:0000256" key="1">
    <source>
        <dbReference type="ARBA" id="ARBA00004141"/>
    </source>
</evidence>
<dbReference type="GO" id="GO:0008955">
    <property type="term" value="F:peptidoglycan glycosyltransferase activity"/>
    <property type="evidence" value="ECO:0007669"/>
    <property type="project" value="UniProtKB-UniRule"/>
</dbReference>
<name>A0A4Y9SHV8_9BURK</name>
<accession>A0A4Y9SHV8</accession>
<sequence>MRIHERRSLWRRMRPYFTVFDGPLTVIIIMLLTVSLVTLYSASLGIPGKMEDQVRNILLAFGIMWLVANITPQMMMRIAVPAYAFGVFLLVCVALFGTIKLGARRWLHVGVADIQPSEFMKIVTPLMLAWFFQSRSGHLTWQSYAIAALLLIVPVGLIVRQPDLGTALLVVAAGFCVIFLAGLSWKALVALFMAGAAALPIVWSVLHDYQRERVMTLIDPTTDPLGKGFHIIQSTIAVGSGGVTGKGWTHGTQAHLEFIPERTTDFIFAVYSEEFGLVGNLILMVLYLMLIGRGLMIAGNAPSFFTRLLAGAVTMIYFTYAFVNMGMVSGILPVVGVPLPFMSYGGTALLTLGLGAGILMSIQRHRKLVQT</sequence>
<dbReference type="GO" id="GO:0032153">
    <property type="term" value="C:cell division site"/>
    <property type="evidence" value="ECO:0007669"/>
    <property type="project" value="TreeGrafter"/>
</dbReference>
<evidence type="ECO:0000256" key="8">
    <source>
        <dbReference type="ARBA" id="ARBA00022989"/>
    </source>
</evidence>
<evidence type="ECO:0000256" key="9">
    <source>
        <dbReference type="ARBA" id="ARBA00023136"/>
    </source>
</evidence>
<keyword evidence="2 11" id="KW-1003">Cell membrane</keyword>
<evidence type="ECO:0000313" key="13">
    <source>
        <dbReference type="Proteomes" id="UP000297729"/>
    </source>
</evidence>
<dbReference type="NCBIfam" id="TIGR02210">
    <property type="entry name" value="rodA_shape"/>
    <property type="match status" value="1"/>
</dbReference>
<evidence type="ECO:0000256" key="3">
    <source>
        <dbReference type="ARBA" id="ARBA00022676"/>
    </source>
</evidence>
<feature type="transmembrane region" description="Helical" evidence="11">
    <location>
        <begin position="341"/>
        <end position="362"/>
    </location>
</feature>
<dbReference type="HAMAP" id="MF_02079">
    <property type="entry name" value="PGT_RodA"/>
    <property type="match status" value="1"/>
</dbReference>